<reference evidence="1 3" key="1">
    <citation type="journal article" date="2008" name="Science">
        <title>The Physcomitrella genome reveals evolutionary insights into the conquest of land by plants.</title>
        <authorList>
            <person name="Rensing S."/>
            <person name="Lang D."/>
            <person name="Zimmer A."/>
            <person name="Terry A."/>
            <person name="Salamov A."/>
            <person name="Shapiro H."/>
            <person name="Nishiyama T."/>
            <person name="Perroud P.-F."/>
            <person name="Lindquist E."/>
            <person name="Kamisugi Y."/>
            <person name="Tanahashi T."/>
            <person name="Sakakibara K."/>
            <person name="Fujita T."/>
            <person name="Oishi K."/>
            <person name="Shin-I T."/>
            <person name="Kuroki Y."/>
            <person name="Toyoda A."/>
            <person name="Suzuki Y."/>
            <person name="Hashimoto A."/>
            <person name="Yamaguchi K."/>
            <person name="Sugano A."/>
            <person name="Kohara Y."/>
            <person name="Fujiyama A."/>
            <person name="Anterola A."/>
            <person name="Aoki S."/>
            <person name="Ashton N."/>
            <person name="Barbazuk W.B."/>
            <person name="Barker E."/>
            <person name="Bennetzen J."/>
            <person name="Bezanilla M."/>
            <person name="Blankenship R."/>
            <person name="Cho S.H."/>
            <person name="Dutcher S."/>
            <person name="Estelle M."/>
            <person name="Fawcett J.A."/>
            <person name="Gundlach H."/>
            <person name="Hanada K."/>
            <person name="Heyl A."/>
            <person name="Hicks K.A."/>
            <person name="Hugh J."/>
            <person name="Lohr M."/>
            <person name="Mayer K."/>
            <person name="Melkozernov A."/>
            <person name="Murata T."/>
            <person name="Nelson D."/>
            <person name="Pils B."/>
            <person name="Prigge M."/>
            <person name="Reiss B."/>
            <person name="Renner T."/>
            <person name="Rombauts S."/>
            <person name="Rushton P."/>
            <person name="Sanderfoot A."/>
            <person name="Schween G."/>
            <person name="Shiu S.-H."/>
            <person name="Stueber K."/>
            <person name="Theodoulou F.L."/>
            <person name="Tu H."/>
            <person name="Van de Peer Y."/>
            <person name="Verrier P.J."/>
            <person name="Waters E."/>
            <person name="Wood A."/>
            <person name="Yang L."/>
            <person name="Cove D."/>
            <person name="Cuming A."/>
            <person name="Hasebe M."/>
            <person name="Lucas S."/>
            <person name="Mishler D.B."/>
            <person name="Reski R."/>
            <person name="Grigoriev I."/>
            <person name="Quatrano R.S."/>
            <person name="Boore J.L."/>
        </authorList>
    </citation>
    <scope>NUCLEOTIDE SEQUENCE [LARGE SCALE GENOMIC DNA]</scope>
    <source>
        <strain evidence="2 3">cv. Gransden 2004</strain>
    </source>
</reference>
<keyword evidence="3" id="KW-1185">Reference proteome</keyword>
<accession>A0A2K1J125</accession>
<reference evidence="1 3" key="2">
    <citation type="journal article" date="2018" name="Plant J.">
        <title>The Physcomitrella patens chromosome-scale assembly reveals moss genome structure and evolution.</title>
        <authorList>
            <person name="Lang D."/>
            <person name="Ullrich K.K."/>
            <person name="Murat F."/>
            <person name="Fuchs J."/>
            <person name="Jenkins J."/>
            <person name="Haas F.B."/>
            <person name="Piednoel M."/>
            <person name="Gundlach H."/>
            <person name="Van Bel M."/>
            <person name="Meyberg R."/>
            <person name="Vives C."/>
            <person name="Morata J."/>
            <person name="Symeonidi A."/>
            <person name="Hiss M."/>
            <person name="Muchero W."/>
            <person name="Kamisugi Y."/>
            <person name="Saleh O."/>
            <person name="Blanc G."/>
            <person name="Decker E.L."/>
            <person name="van Gessel N."/>
            <person name="Grimwood J."/>
            <person name="Hayes R.D."/>
            <person name="Graham S.W."/>
            <person name="Gunter L.E."/>
            <person name="McDaniel S.F."/>
            <person name="Hoernstein S.N.W."/>
            <person name="Larsson A."/>
            <person name="Li F.W."/>
            <person name="Perroud P.F."/>
            <person name="Phillips J."/>
            <person name="Ranjan P."/>
            <person name="Rokshar D.S."/>
            <person name="Rothfels C.J."/>
            <person name="Schneider L."/>
            <person name="Shu S."/>
            <person name="Stevenson D.W."/>
            <person name="Thummler F."/>
            <person name="Tillich M."/>
            <person name="Villarreal Aguilar J.C."/>
            <person name="Widiez T."/>
            <person name="Wong G.K."/>
            <person name="Wymore A."/>
            <person name="Zhang Y."/>
            <person name="Zimmer A.D."/>
            <person name="Quatrano R.S."/>
            <person name="Mayer K.F.X."/>
            <person name="Goodstein D."/>
            <person name="Casacuberta J.M."/>
            <person name="Vandepoele K."/>
            <person name="Reski R."/>
            <person name="Cuming A.C."/>
            <person name="Tuskan G.A."/>
            <person name="Maumus F."/>
            <person name="Salse J."/>
            <person name="Schmutz J."/>
            <person name="Rensing S.A."/>
        </authorList>
    </citation>
    <scope>NUCLEOTIDE SEQUENCE [LARGE SCALE GENOMIC DNA]</scope>
    <source>
        <strain evidence="2 3">cv. Gransden 2004</strain>
    </source>
</reference>
<dbReference type="Gramene" id="Pp3c18_14417V3.1">
    <property type="protein sequence ID" value="PAC:32981208.CDS.1"/>
    <property type="gene ID" value="Pp3c18_14417"/>
</dbReference>
<gene>
    <name evidence="1" type="ORF">PHYPA_023128</name>
</gene>
<sequence>MPRSFIILKINVGFKSHFCASTEPYAKIKTLTLTNRNPSCQTDIGYSITLTVRQPFLELSNIIRASSQFPSLRREMRFPKR</sequence>
<dbReference type="Proteomes" id="UP000006727">
    <property type="component" value="Chromosome 18"/>
</dbReference>
<evidence type="ECO:0000313" key="2">
    <source>
        <dbReference type="EnsemblPlants" id="PAC:32981208.CDS.1"/>
    </source>
</evidence>
<reference evidence="2" key="3">
    <citation type="submission" date="2020-12" db="UniProtKB">
        <authorList>
            <consortium name="EnsemblPlants"/>
        </authorList>
    </citation>
    <scope>IDENTIFICATION</scope>
</reference>
<dbReference type="EMBL" id="ABEU02000018">
    <property type="protein sequence ID" value="PNR35229.1"/>
    <property type="molecule type" value="Genomic_DNA"/>
</dbReference>
<evidence type="ECO:0000313" key="1">
    <source>
        <dbReference type="EMBL" id="PNR35229.1"/>
    </source>
</evidence>
<protein>
    <submittedName>
        <fullName evidence="1 2">Uncharacterized protein</fullName>
    </submittedName>
</protein>
<organism evidence="1">
    <name type="scientific">Physcomitrium patens</name>
    <name type="common">Spreading-leaved earth moss</name>
    <name type="synonym">Physcomitrella patens</name>
    <dbReference type="NCBI Taxonomy" id="3218"/>
    <lineage>
        <taxon>Eukaryota</taxon>
        <taxon>Viridiplantae</taxon>
        <taxon>Streptophyta</taxon>
        <taxon>Embryophyta</taxon>
        <taxon>Bryophyta</taxon>
        <taxon>Bryophytina</taxon>
        <taxon>Bryopsida</taxon>
        <taxon>Funariidae</taxon>
        <taxon>Funariales</taxon>
        <taxon>Funariaceae</taxon>
        <taxon>Physcomitrium</taxon>
    </lineage>
</organism>
<dbReference type="AlphaFoldDB" id="A0A2K1J125"/>
<name>A0A2K1J125_PHYPA</name>
<dbReference type="InParanoid" id="A0A2K1J125"/>
<dbReference type="EnsemblPlants" id="Pp3c18_14417V3.1">
    <property type="protein sequence ID" value="PAC:32981208.CDS.1"/>
    <property type="gene ID" value="Pp3c18_14417"/>
</dbReference>
<proteinExistence type="predicted"/>
<evidence type="ECO:0000313" key="3">
    <source>
        <dbReference type="Proteomes" id="UP000006727"/>
    </source>
</evidence>